<dbReference type="Proteomes" id="UP001056120">
    <property type="component" value="Linkage Group LG23"/>
</dbReference>
<evidence type="ECO:0000313" key="2">
    <source>
        <dbReference type="Proteomes" id="UP001056120"/>
    </source>
</evidence>
<proteinExistence type="predicted"/>
<name>A0ACB9B7Q5_9ASTR</name>
<reference evidence="2" key="1">
    <citation type="journal article" date="2022" name="Mol. Ecol. Resour.">
        <title>The genomes of chicory, endive, great burdock and yacon provide insights into Asteraceae palaeo-polyploidization history and plant inulin production.</title>
        <authorList>
            <person name="Fan W."/>
            <person name="Wang S."/>
            <person name="Wang H."/>
            <person name="Wang A."/>
            <person name="Jiang F."/>
            <person name="Liu H."/>
            <person name="Zhao H."/>
            <person name="Xu D."/>
            <person name="Zhang Y."/>
        </authorList>
    </citation>
    <scope>NUCLEOTIDE SEQUENCE [LARGE SCALE GENOMIC DNA]</scope>
    <source>
        <strain evidence="2">cv. Yunnan</strain>
    </source>
</reference>
<reference evidence="1 2" key="2">
    <citation type="journal article" date="2022" name="Mol. Ecol. Resour.">
        <title>The genomes of chicory, endive, great burdock and yacon provide insights into Asteraceae paleo-polyploidization history and plant inulin production.</title>
        <authorList>
            <person name="Fan W."/>
            <person name="Wang S."/>
            <person name="Wang H."/>
            <person name="Wang A."/>
            <person name="Jiang F."/>
            <person name="Liu H."/>
            <person name="Zhao H."/>
            <person name="Xu D."/>
            <person name="Zhang Y."/>
        </authorList>
    </citation>
    <scope>NUCLEOTIDE SEQUENCE [LARGE SCALE GENOMIC DNA]</scope>
    <source>
        <strain evidence="2">cv. Yunnan</strain>
        <tissue evidence="1">Leaves</tissue>
    </source>
</reference>
<evidence type="ECO:0000313" key="1">
    <source>
        <dbReference type="EMBL" id="KAI3717954.1"/>
    </source>
</evidence>
<accession>A0ACB9B7Q5</accession>
<keyword evidence="2" id="KW-1185">Reference proteome</keyword>
<dbReference type="EMBL" id="CM042040">
    <property type="protein sequence ID" value="KAI3717954.1"/>
    <property type="molecule type" value="Genomic_DNA"/>
</dbReference>
<organism evidence="1 2">
    <name type="scientific">Smallanthus sonchifolius</name>
    <dbReference type="NCBI Taxonomy" id="185202"/>
    <lineage>
        <taxon>Eukaryota</taxon>
        <taxon>Viridiplantae</taxon>
        <taxon>Streptophyta</taxon>
        <taxon>Embryophyta</taxon>
        <taxon>Tracheophyta</taxon>
        <taxon>Spermatophyta</taxon>
        <taxon>Magnoliopsida</taxon>
        <taxon>eudicotyledons</taxon>
        <taxon>Gunneridae</taxon>
        <taxon>Pentapetalae</taxon>
        <taxon>asterids</taxon>
        <taxon>campanulids</taxon>
        <taxon>Asterales</taxon>
        <taxon>Asteraceae</taxon>
        <taxon>Asteroideae</taxon>
        <taxon>Heliantheae alliance</taxon>
        <taxon>Millerieae</taxon>
        <taxon>Smallanthus</taxon>
    </lineage>
</organism>
<comment type="caution">
    <text evidence="1">The sequence shown here is derived from an EMBL/GenBank/DDBJ whole genome shotgun (WGS) entry which is preliminary data.</text>
</comment>
<protein>
    <submittedName>
        <fullName evidence="1">Uncharacterized protein</fullName>
    </submittedName>
</protein>
<gene>
    <name evidence="1" type="ORF">L1987_69906</name>
</gene>
<sequence length="300" mass="33712">MEFAQKKEIWKEDLLSVTVWEGQEIPYERVAKISIEGLPILLREEKTYREIARAYGRVIKQLEFTWEAHDVSAGLFLVLHGSGKRIEEEISVTWKNRSFVVWVREVEHQWPPELNWTQMPNREKELGDDGNRQMNIEEGEFRPVGASDSAVAMDTPASPLPANQWEDETSAPRRHNYLNGNSKSAHVLADSRGSPDTPKNSNDGLSVGAIKTGPDRYMGQSHCLSSRKRPRRLRSPSSMDAPNNLSREVDGDIRLNIPPFPDLNNPASLSTEYSGEDSSCDERQPIETSGAGTSSVIPET</sequence>